<organism evidence="4 5">
    <name type="scientific">Meloidogyne hapla</name>
    <name type="common">Root-knot nematode worm</name>
    <dbReference type="NCBI Taxonomy" id="6305"/>
    <lineage>
        <taxon>Eukaryota</taxon>
        <taxon>Metazoa</taxon>
        <taxon>Ecdysozoa</taxon>
        <taxon>Nematoda</taxon>
        <taxon>Chromadorea</taxon>
        <taxon>Rhabditida</taxon>
        <taxon>Tylenchina</taxon>
        <taxon>Tylenchomorpha</taxon>
        <taxon>Tylenchoidea</taxon>
        <taxon>Meloidogynidae</taxon>
        <taxon>Meloidogyninae</taxon>
        <taxon>Meloidogyne</taxon>
    </lineage>
</organism>
<keyword evidence="4" id="KW-1185">Reference proteome</keyword>
<feature type="compositionally biased region" description="Acidic residues" evidence="2">
    <location>
        <begin position="1115"/>
        <end position="1125"/>
    </location>
</feature>
<feature type="region of interest" description="Disordered" evidence="2">
    <location>
        <begin position="1112"/>
        <end position="1153"/>
    </location>
</feature>
<feature type="compositionally biased region" description="Polar residues" evidence="2">
    <location>
        <begin position="524"/>
        <end position="544"/>
    </location>
</feature>
<feature type="domain" description="GLTSCR protein conserved" evidence="3">
    <location>
        <begin position="683"/>
        <end position="763"/>
    </location>
</feature>
<feature type="compositionally biased region" description="Basic residues" evidence="2">
    <location>
        <begin position="980"/>
        <end position="992"/>
    </location>
</feature>
<dbReference type="Pfam" id="PF15249">
    <property type="entry name" value="GLTSCR1"/>
    <property type="match status" value="1"/>
</dbReference>
<feature type="compositionally biased region" description="Basic residues" evidence="2">
    <location>
        <begin position="1129"/>
        <end position="1143"/>
    </location>
</feature>
<keyword evidence="1" id="KW-0175">Coiled coil</keyword>
<evidence type="ECO:0000259" key="3">
    <source>
        <dbReference type="Pfam" id="PF15249"/>
    </source>
</evidence>
<name>A0A1I8BUZ9_MELHA</name>
<evidence type="ECO:0000256" key="1">
    <source>
        <dbReference type="SAM" id="Coils"/>
    </source>
</evidence>
<proteinExistence type="predicted"/>
<feature type="region of interest" description="Disordered" evidence="2">
    <location>
        <begin position="358"/>
        <end position="399"/>
    </location>
</feature>
<dbReference type="WBParaSite" id="MhA1_Contig645.frz3.fgene2">
    <property type="protein sequence ID" value="MhA1_Contig645.frz3.fgene2"/>
    <property type="gene ID" value="MhA1_Contig645.frz3.fgene2"/>
</dbReference>
<reference evidence="5" key="1">
    <citation type="submission" date="2016-11" db="UniProtKB">
        <authorList>
            <consortium name="WormBaseParasite"/>
        </authorList>
    </citation>
    <scope>IDENTIFICATION</scope>
</reference>
<feature type="compositionally biased region" description="Basic and acidic residues" evidence="2">
    <location>
        <begin position="1144"/>
        <end position="1153"/>
    </location>
</feature>
<dbReference type="Proteomes" id="UP000095281">
    <property type="component" value="Unplaced"/>
</dbReference>
<feature type="coiled-coil region" evidence="1">
    <location>
        <begin position="651"/>
        <end position="680"/>
    </location>
</feature>
<feature type="compositionally biased region" description="Basic residues" evidence="2">
    <location>
        <begin position="508"/>
        <end position="519"/>
    </location>
</feature>
<dbReference type="InterPro" id="IPR015671">
    <property type="entry name" value="GSCR1_dom"/>
</dbReference>
<sequence>MLLSYNNNNIDNNRVMMDDFADQDWFAESDEIASGVIQKHHAIVDDQHQLHNVPQQSLQQQNTNVDYLDLNVPVDENIFYSGNGEQTITASTSQFHQNYLEVGVEQNVSNIGGQIIQSTNPAGFNGTSGNSTGFQANQQSLPSQTNFRRDYANARTSTSAIAVPQIHQEPNDGKCAYVDCMPSTSLAILKHTQEQPQMCQSQIQQLHPPQLQYYYEQRVLQTEQQQHIQHLPQSFNGQNNFYGNLHAQELPHQNSVPLVRLESPAMHLAVSSASTANLINQQNQHSQQQHFYLSQQPLQQNHQFNSPSISVIDHQSSSFHLPSNYQSPPEQIIGHQPLNTSTAVFPSNQLNQQFNAVESASAKTLTRKSTKTRRGPSVSNQSTNKLNNGFEQKQQHIETSSGLDQVAKSLFSNQKTATLEFADPQLAVEFASLMGRCQQLVEQKGNGVDVTSELKIVEERIADCILRNSTTSAIKAAQQEQQYAASLSEQFGTFPSSSTVSQVPSKPTKSRPPRKKPSVTKKSQIASNPQTSITSPQNSFQQPKAQINEFQSSQTQFVKQATESSTTPVQFVAFNPTHSHPNSSYTSATILANNVRQSNPLQIALGSGVVPLYHFIFVESSKGEKIISVLVPTTNSSSDNMIYAKRNMRVLAQENEKVVAERLEKQKEKRQERLTEHFAKMREKILNPDLSSSFKNKNDCIESLLPYGLFSEPEFSQEFIDEYDAELQRHKEHMHLRQHSIEQRLRSALFREAIDSTQEQCNLLLYLDAEFEHRQFKNEITQWKDICKDENSRKPPTTLLSIMDWEYNDWDDERYQHVLSPKIEELKEEETETEVNISSDSSKSIAVCSSSFATPRCAAITVQLKSYPVVERNENVEVFSQVAKNVEEEKPVLAKVNLKLERFLLNEESTTTTTSIVLNGNDEQKQVEATSFRAVRTNSIEEEEKEESCLKIDETMKPVKLKIKLPPKNEASAEKELRRQQKRLRKAERRARRSDEANKELVGGEQLNTDRNDEDKILFNIPTNTSQTSEELLKIQEKSPLKISLKRPAIITQQQNNNSLTSSPQKSCQNEEIVDIPINNDCSGSGLLKLRISKHILINTFVASEQNELQNGIEEKEENNQEEEQKEIKIKKKKHKKDKSKKRKSEENKREGIVEQIEEQYPAKKVPKIRIKFGGDREGDMQMTTLNNNSTMEKLNEEGKRMEEEHKGQAFSKEQQQQKNLPQNNNIYVPVSSPILPQNRNLIFADNNEEKNKIQKEIIAFSPCCSDNESDDELRQRTNQLLSQIGRL</sequence>
<protein>
    <submittedName>
        <fullName evidence="5">GLTSCR1 domain-containing protein</fullName>
    </submittedName>
</protein>
<evidence type="ECO:0000313" key="4">
    <source>
        <dbReference type="Proteomes" id="UP000095281"/>
    </source>
</evidence>
<evidence type="ECO:0000256" key="2">
    <source>
        <dbReference type="SAM" id="MobiDB-lite"/>
    </source>
</evidence>
<accession>A0A1I8BUZ9</accession>
<feature type="compositionally biased region" description="Polar residues" evidence="2">
    <location>
        <begin position="377"/>
        <end position="399"/>
    </location>
</feature>
<feature type="compositionally biased region" description="Basic residues" evidence="2">
    <location>
        <begin position="365"/>
        <end position="374"/>
    </location>
</feature>
<feature type="region of interest" description="Disordered" evidence="2">
    <location>
        <begin position="494"/>
        <end position="544"/>
    </location>
</feature>
<feature type="region of interest" description="Disordered" evidence="2">
    <location>
        <begin position="965"/>
        <end position="1009"/>
    </location>
</feature>
<evidence type="ECO:0000313" key="5">
    <source>
        <dbReference type="WBParaSite" id="MhA1_Contig645.frz3.fgene2"/>
    </source>
</evidence>